<dbReference type="AlphaFoldDB" id="A0A6N8SJD5"/>
<feature type="chain" id="PRO_5026885416" description="DUF930 domain-containing protein" evidence="1">
    <location>
        <begin position="24"/>
        <end position="134"/>
    </location>
</feature>
<feature type="signal peptide" evidence="1">
    <location>
        <begin position="1"/>
        <end position="23"/>
    </location>
</feature>
<dbReference type="Proteomes" id="UP000435802">
    <property type="component" value="Unassembled WGS sequence"/>
</dbReference>
<proteinExistence type="predicted"/>
<sequence>MKPLLAVALGLAFSALLAGNAAASPHDACRRPSTLNHITKNFRDKTAPFLQTGTEIARIHSTRMSRYQPRTKDISSVEREYCHAKVALTDGQQRDLWYVVQWGLGFAGSGYKIDFCVSGLDPWHVYGADCRSLR</sequence>
<evidence type="ECO:0000256" key="1">
    <source>
        <dbReference type="SAM" id="SignalP"/>
    </source>
</evidence>
<evidence type="ECO:0000313" key="2">
    <source>
        <dbReference type="EMBL" id="MXN46920.1"/>
    </source>
</evidence>
<dbReference type="OrthoDB" id="9808546at2"/>
<keyword evidence="3" id="KW-1185">Reference proteome</keyword>
<reference evidence="2 3" key="1">
    <citation type="submission" date="2019-12" db="EMBL/GenBank/DDBJ databases">
        <title>Shinella kummerowiae sp. nov., a symbiotic bacterium isolated from root nodules of the herbal legume Kummerowia stipulacea.</title>
        <authorList>
            <person name="Gao J."/>
        </authorList>
    </citation>
    <scope>NUCLEOTIDE SEQUENCE [LARGE SCALE GENOMIC DNA]</scope>
    <source>
        <strain evidence="2 3">CCBAU 25048</strain>
    </source>
</reference>
<evidence type="ECO:0008006" key="4">
    <source>
        <dbReference type="Google" id="ProtNLM"/>
    </source>
</evidence>
<dbReference type="RefSeq" id="WP_160860452.1">
    <property type="nucleotide sequence ID" value="NZ_WUMK01000006.1"/>
</dbReference>
<protein>
    <recommendedName>
        <fullName evidence="4">DUF930 domain-containing protein</fullName>
    </recommendedName>
</protein>
<comment type="caution">
    <text evidence="2">The sequence shown here is derived from an EMBL/GenBank/DDBJ whole genome shotgun (WGS) entry which is preliminary data.</text>
</comment>
<organism evidence="2 3">
    <name type="scientific">Shinella kummerowiae</name>
    <dbReference type="NCBI Taxonomy" id="417745"/>
    <lineage>
        <taxon>Bacteria</taxon>
        <taxon>Pseudomonadati</taxon>
        <taxon>Pseudomonadota</taxon>
        <taxon>Alphaproteobacteria</taxon>
        <taxon>Hyphomicrobiales</taxon>
        <taxon>Rhizobiaceae</taxon>
        <taxon>Shinella</taxon>
    </lineage>
</organism>
<keyword evidence="1" id="KW-0732">Signal</keyword>
<evidence type="ECO:0000313" key="3">
    <source>
        <dbReference type="Proteomes" id="UP000435802"/>
    </source>
</evidence>
<gene>
    <name evidence="2" type="ORF">GR138_17135</name>
</gene>
<dbReference type="EMBL" id="WUMK01000006">
    <property type="protein sequence ID" value="MXN46920.1"/>
    <property type="molecule type" value="Genomic_DNA"/>
</dbReference>
<accession>A0A6N8SJD5</accession>
<name>A0A6N8SJD5_9HYPH</name>